<dbReference type="RefSeq" id="WP_055263340.1">
    <property type="nucleotide sequence ID" value="NZ_CABIXQ010000002.1"/>
</dbReference>
<sequence length="64" mass="7720">MVEVLDVESIYKYKLYCNDDFVNEYIDRETIEKAKENLVELDKLREEAPEFKILDILEKFIKST</sequence>
<dbReference type="EMBL" id="CYZX01000002">
    <property type="protein sequence ID" value="CUN70280.1"/>
    <property type="molecule type" value="Genomic_DNA"/>
</dbReference>
<name>A0A173Z3G1_9CLOT</name>
<protein>
    <submittedName>
        <fullName evidence="1">Uncharacterized protein</fullName>
    </submittedName>
</protein>
<evidence type="ECO:0000313" key="2">
    <source>
        <dbReference type="Proteomes" id="UP000095594"/>
    </source>
</evidence>
<gene>
    <name evidence="1" type="ORF">ERS852471_00368</name>
</gene>
<proteinExistence type="predicted"/>
<dbReference type="AlphaFoldDB" id="A0A173Z3G1"/>
<evidence type="ECO:0000313" key="1">
    <source>
        <dbReference type="EMBL" id="CUN70280.1"/>
    </source>
</evidence>
<accession>A0A173Z3G1</accession>
<organism evidence="1 2">
    <name type="scientific">Clostridium disporicum</name>
    <dbReference type="NCBI Taxonomy" id="84024"/>
    <lineage>
        <taxon>Bacteria</taxon>
        <taxon>Bacillati</taxon>
        <taxon>Bacillota</taxon>
        <taxon>Clostridia</taxon>
        <taxon>Eubacteriales</taxon>
        <taxon>Clostridiaceae</taxon>
        <taxon>Clostridium</taxon>
    </lineage>
</organism>
<reference evidence="1 2" key="1">
    <citation type="submission" date="2015-09" db="EMBL/GenBank/DDBJ databases">
        <authorList>
            <consortium name="Pathogen Informatics"/>
        </authorList>
    </citation>
    <scope>NUCLEOTIDE SEQUENCE [LARGE SCALE GENOMIC DNA]</scope>
    <source>
        <strain evidence="1 2">2789STDY5834856</strain>
    </source>
</reference>
<dbReference type="Proteomes" id="UP000095594">
    <property type="component" value="Unassembled WGS sequence"/>
</dbReference>